<accession>A0A1L8FLB4</accession>
<dbReference type="STRING" id="8355.A0A1L8FLB4"/>
<dbReference type="InterPro" id="IPR053096">
    <property type="entry name" value="CRTAM"/>
</dbReference>
<evidence type="ECO:0000256" key="6">
    <source>
        <dbReference type="ARBA" id="ARBA00023136"/>
    </source>
</evidence>
<evidence type="ECO:0000256" key="7">
    <source>
        <dbReference type="ARBA" id="ARBA00023157"/>
    </source>
</evidence>
<evidence type="ECO:0000313" key="14">
    <source>
        <dbReference type="RefSeq" id="XP_041424456.1"/>
    </source>
</evidence>
<evidence type="ECO:0000256" key="9">
    <source>
        <dbReference type="SAM" id="MobiDB-lite"/>
    </source>
</evidence>
<keyword evidence="3 11" id="KW-0732">Signal</keyword>
<keyword evidence="6 10" id="KW-0472">Membrane</keyword>
<dbReference type="FunFam" id="2.60.40.10:FF:000013">
    <property type="entry name" value="cell adhesion molecule 1 isoform X1"/>
    <property type="match status" value="1"/>
</dbReference>
<evidence type="ECO:0000256" key="2">
    <source>
        <dbReference type="ARBA" id="ARBA00022692"/>
    </source>
</evidence>
<dbReference type="AlphaFoldDB" id="A0A1L8FLB4"/>
<evidence type="ECO:0000256" key="10">
    <source>
        <dbReference type="SAM" id="Phobius"/>
    </source>
</evidence>
<evidence type="ECO:0000256" key="11">
    <source>
        <dbReference type="SAM" id="SignalP"/>
    </source>
</evidence>
<evidence type="ECO:0000256" key="5">
    <source>
        <dbReference type="ARBA" id="ARBA00022989"/>
    </source>
</evidence>
<dbReference type="PROSITE" id="PS50835">
    <property type="entry name" value="IG_LIKE"/>
    <property type="match status" value="2"/>
</dbReference>
<dbReference type="GO" id="GO:0005886">
    <property type="term" value="C:plasma membrane"/>
    <property type="evidence" value="ECO:0000318"/>
    <property type="project" value="GO_Central"/>
</dbReference>
<sequence length="441" mass="49620">MIVIGFLCILFIFPLKAEFHTTHVYVEEGKAVTLKCVFPDDDESPLQWLTSRGFVAFFNNQKVLKDRRYGLVHYSKNELIIRLSNITMQDEGIYTCLFYSSPLQNKTVNITVLGIPSKPVVGFYRIAGKSPENHIILNCSTSGSKPPPKISWLIDDSMEVFGKTKHRCESNGKTCNTTSTLRIKSFKSSATVKCIVRHKALRDGNLTTSFIFQNLSHTREAEVTSRNLIASQFPFPITATGNTAINEEQTRTRDDKISTAIYTTRENASLSPFFNQNTSNTVETTASYNETSHNSSITYATSTSLQFTDGNTAKHDKKTTTNYTTKEQNFSSSYMETTTSYNKASNQPFTSDFEVSARTSNAVLIWVSVTLMISFLMIIVNLFFLKLKKAHADWKKENETSDQTLESTKSRSNNEDATNQQRNGHVGKQGSIIQYNKEPSV</sequence>
<dbReference type="Gene3D" id="2.60.40.10">
    <property type="entry name" value="Immunoglobulins"/>
    <property type="match status" value="2"/>
</dbReference>
<keyword evidence="13" id="KW-1185">Reference proteome</keyword>
<dbReference type="SMART" id="SM00409">
    <property type="entry name" value="IG"/>
    <property type="match status" value="1"/>
</dbReference>
<keyword evidence="4" id="KW-0677">Repeat</keyword>
<dbReference type="PANTHER" id="PTHR47118:SF1">
    <property type="entry name" value="CYTOTOXIC AND REGULATORY T-CELL MOLECULE"/>
    <property type="match status" value="1"/>
</dbReference>
<feature type="chain" id="PRO_5043422218" evidence="11">
    <location>
        <begin position="18"/>
        <end position="441"/>
    </location>
</feature>
<evidence type="ECO:0000256" key="3">
    <source>
        <dbReference type="ARBA" id="ARBA00022729"/>
    </source>
</evidence>
<dbReference type="InterPro" id="IPR013162">
    <property type="entry name" value="CD80_C2-set"/>
</dbReference>
<dbReference type="Proteomes" id="UP000186698">
    <property type="component" value="Chromosome 7L"/>
</dbReference>
<dbReference type="PANTHER" id="PTHR47118">
    <property type="entry name" value="CYTOTOXIC AND REGULATORY T-CELL MOLECULE"/>
    <property type="match status" value="1"/>
</dbReference>
<feature type="region of interest" description="Disordered" evidence="9">
    <location>
        <begin position="396"/>
        <end position="441"/>
    </location>
</feature>
<evidence type="ECO:0000259" key="12">
    <source>
        <dbReference type="PROSITE" id="PS50835"/>
    </source>
</evidence>
<dbReference type="InterPro" id="IPR013106">
    <property type="entry name" value="Ig_V-set"/>
</dbReference>
<dbReference type="InterPro" id="IPR007110">
    <property type="entry name" value="Ig-like_dom"/>
</dbReference>
<dbReference type="CTD" id="446606"/>
<feature type="signal peptide" evidence="11">
    <location>
        <begin position="1"/>
        <end position="17"/>
    </location>
</feature>
<comment type="subcellular location">
    <subcellularLocation>
        <location evidence="1">Membrane</location>
        <topology evidence="1">Single-pass membrane protein</topology>
    </subcellularLocation>
</comment>
<feature type="domain" description="Ig-like" evidence="12">
    <location>
        <begin position="14"/>
        <end position="109"/>
    </location>
</feature>
<dbReference type="PaxDb" id="8355-A0A1L8FLB4"/>
<reference evidence="14" key="1">
    <citation type="submission" date="2025-08" db="UniProtKB">
        <authorList>
            <consortium name="RefSeq"/>
        </authorList>
    </citation>
    <scope>IDENTIFICATION</scope>
    <source>
        <strain evidence="14">J_2021</strain>
        <tissue evidence="14">Erythrocytes</tissue>
    </source>
</reference>
<name>A0A1L8FLB4_XENLA</name>
<protein>
    <submittedName>
        <fullName evidence="14">Cytotoxic and regulatory T cell molecule L homeolog isoform X1</fullName>
    </submittedName>
</protein>
<dbReference type="GO" id="GO:0005102">
    <property type="term" value="F:signaling receptor binding"/>
    <property type="evidence" value="ECO:0000318"/>
    <property type="project" value="GO_Central"/>
</dbReference>
<keyword evidence="5 10" id="KW-1133">Transmembrane helix</keyword>
<dbReference type="InterPro" id="IPR013783">
    <property type="entry name" value="Ig-like_fold"/>
</dbReference>
<evidence type="ECO:0000256" key="4">
    <source>
        <dbReference type="ARBA" id="ARBA00022737"/>
    </source>
</evidence>
<dbReference type="Pfam" id="PF08205">
    <property type="entry name" value="C2-set_2"/>
    <property type="match status" value="1"/>
</dbReference>
<dbReference type="OMA" id="TPDLIWN"/>
<keyword evidence="8" id="KW-0393">Immunoglobulin domain</keyword>
<dbReference type="GO" id="GO:0002355">
    <property type="term" value="P:detection of tumor cell"/>
    <property type="evidence" value="ECO:0000318"/>
    <property type="project" value="GO_Central"/>
</dbReference>
<dbReference type="SUPFAM" id="SSF48726">
    <property type="entry name" value="Immunoglobulin"/>
    <property type="match status" value="2"/>
</dbReference>
<organism evidence="13 14">
    <name type="scientific">Xenopus laevis</name>
    <name type="common">African clawed frog</name>
    <dbReference type="NCBI Taxonomy" id="8355"/>
    <lineage>
        <taxon>Eukaryota</taxon>
        <taxon>Metazoa</taxon>
        <taxon>Chordata</taxon>
        <taxon>Craniata</taxon>
        <taxon>Vertebrata</taxon>
        <taxon>Euteleostomi</taxon>
        <taxon>Amphibia</taxon>
        <taxon>Batrachia</taxon>
        <taxon>Anura</taxon>
        <taxon>Pipoidea</taxon>
        <taxon>Pipidae</taxon>
        <taxon>Xenopodinae</taxon>
        <taxon>Xenopus</taxon>
        <taxon>Xenopus</taxon>
    </lineage>
</organism>
<dbReference type="GO" id="GO:0002860">
    <property type="term" value="P:positive regulation of natural killer cell mediated cytotoxicity directed against tumor cell target"/>
    <property type="evidence" value="ECO:0000318"/>
    <property type="project" value="GO_Central"/>
</dbReference>
<proteinExistence type="predicted"/>
<evidence type="ECO:0000256" key="8">
    <source>
        <dbReference type="ARBA" id="ARBA00023319"/>
    </source>
</evidence>
<evidence type="ECO:0000256" key="1">
    <source>
        <dbReference type="ARBA" id="ARBA00004167"/>
    </source>
</evidence>
<keyword evidence="7" id="KW-1015">Disulfide bond</keyword>
<feature type="compositionally biased region" description="Polar residues" evidence="9">
    <location>
        <begin position="431"/>
        <end position="441"/>
    </location>
</feature>
<dbReference type="InterPro" id="IPR003599">
    <property type="entry name" value="Ig_sub"/>
</dbReference>
<dbReference type="RefSeq" id="XP_041424456.1">
    <property type="nucleotide sequence ID" value="XM_041568522.1"/>
</dbReference>
<keyword evidence="2 10" id="KW-0812">Transmembrane</keyword>
<dbReference type="GO" id="GO:0008037">
    <property type="term" value="P:cell recognition"/>
    <property type="evidence" value="ECO:0000318"/>
    <property type="project" value="GO_Central"/>
</dbReference>
<dbReference type="OrthoDB" id="10006996at2759"/>
<dbReference type="GeneID" id="446606"/>
<gene>
    <name evidence="14" type="primary">crtam.L</name>
    <name evidence="14" type="synonym">cd355</name>
    <name evidence="14" type="synonym">crtam</name>
</gene>
<dbReference type="Pfam" id="PF07686">
    <property type="entry name" value="V-set"/>
    <property type="match status" value="1"/>
</dbReference>
<evidence type="ECO:0000313" key="13">
    <source>
        <dbReference type="Proteomes" id="UP000186698"/>
    </source>
</evidence>
<feature type="domain" description="Ig-like" evidence="12">
    <location>
        <begin position="116"/>
        <end position="207"/>
    </location>
</feature>
<dbReference type="InterPro" id="IPR036179">
    <property type="entry name" value="Ig-like_dom_sf"/>
</dbReference>
<feature type="transmembrane region" description="Helical" evidence="10">
    <location>
        <begin position="363"/>
        <end position="385"/>
    </location>
</feature>